<keyword evidence="6" id="KW-0732">Signal</keyword>
<protein>
    <recommendedName>
        <fullName evidence="5">alpha-1,2-Mannosidase</fullName>
        <ecNumber evidence="5">3.2.1.-</ecNumber>
    </recommendedName>
</protein>
<dbReference type="EC" id="3.2.1.-" evidence="5"/>
<dbReference type="PANTHER" id="PTHR45679">
    <property type="entry name" value="ER DEGRADATION-ENHANCING ALPHA-MANNOSIDASE-LIKE PROTEIN 2"/>
    <property type="match status" value="1"/>
</dbReference>
<evidence type="ECO:0000256" key="2">
    <source>
        <dbReference type="ARBA" id="ARBA00007658"/>
    </source>
</evidence>
<dbReference type="Proteomes" id="UP000887574">
    <property type="component" value="Unplaced"/>
</dbReference>
<reference evidence="8" key="1">
    <citation type="submission" date="2022-11" db="UniProtKB">
        <authorList>
            <consortium name="WormBaseParasite"/>
        </authorList>
    </citation>
    <scope>IDENTIFICATION</scope>
</reference>
<dbReference type="Gene3D" id="1.50.10.10">
    <property type="match status" value="2"/>
</dbReference>
<evidence type="ECO:0000256" key="4">
    <source>
        <dbReference type="ARBA" id="ARBA00023180"/>
    </source>
</evidence>
<dbReference type="GO" id="GO:0004571">
    <property type="term" value="F:mannosyl-oligosaccharide 1,2-alpha-mannosidase activity"/>
    <property type="evidence" value="ECO:0007669"/>
    <property type="project" value="InterPro"/>
</dbReference>
<evidence type="ECO:0000256" key="5">
    <source>
        <dbReference type="RuleBase" id="RU361193"/>
    </source>
</evidence>
<dbReference type="WBParaSite" id="jg21575">
    <property type="protein sequence ID" value="jg21575"/>
    <property type="gene ID" value="jg21575"/>
</dbReference>
<evidence type="ECO:0000313" key="8">
    <source>
        <dbReference type="WBParaSite" id="jg21575"/>
    </source>
</evidence>
<evidence type="ECO:0000256" key="1">
    <source>
        <dbReference type="ARBA" id="ARBA00004240"/>
    </source>
</evidence>
<dbReference type="Pfam" id="PF01532">
    <property type="entry name" value="Glyco_hydro_47"/>
    <property type="match status" value="2"/>
</dbReference>
<keyword evidence="3" id="KW-0256">Endoplasmic reticulum</keyword>
<sequence length="283" mass="32907">MDWPNVSFSHQIVLFLIGFFVFITCICDPTDSVTVDFSDEKKNFYKEKVKQMFYHAYNGYLNNAYPLDELRPLTCTENCRMDTWGSFSLTLIDALDTLLIMGNVTEFQRAVDLVLENVQVDANEMCLFLKPIYGCRWITFCSYACWESQWLHAPCWLALFWTFAGPSRKICSKASSAFIQPGNAYGTVNLRYGVNSMRLQYILGNHINVQTGVWTATDAGEKELLNSCKLNFYRIGAGVDSYFEYLAKGGLLFQRPLLMHQFYEYEKAINDHVRKEDWFMWYL</sequence>
<proteinExistence type="inferred from homology"/>
<dbReference type="GO" id="GO:0005975">
    <property type="term" value="P:carbohydrate metabolic process"/>
    <property type="evidence" value="ECO:0007669"/>
    <property type="project" value="InterPro"/>
</dbReference>
<comment type="similarity">
    <text evidence="2 5">Belongs to the glycosyl hydrolase 47 family.</text>
</comment>
<feature type="signal peptide" evidence="6">
    <location>
        <begin position="1"/>
        <end position="27"/>
    </location>
</feature>
<keyword evidence="5" id="KW-0326">Glycosidase</keyword>
<dbReference type="InterPro" id="IPR036026">
    <property type="entry name" value="Seven-hairpin_glycosidases"/>
</dbReference>
<dbReference type="SUPFAM" id="SSF48225">
    <property type="entry name" value="Seven-hairpin glycosidases"/>
    <property type="match status" value="1"/>
</dbReference>
<dbReference type="AlphaFoldDB" id="A0A915DPG7"/>
<dbReference type="InterPro" id="IPR001382">
    <property type="entry name" value="Glyco_hydro_47"/>
</dbReference>
<evidence type="ECO:0000256" key="6">
    <source>
        <dbReference type="SAM" id="SignalP"/>
    </source>
</evidence>
<organism evidence="7 8">
    <name type="scientific">Ditylenchus dipsaci</name>
    <dbReference type="NCBI Taxonomy" id="166011"/>
    <lineage>
        <taxon>Eukaryota</taxon>
        <taxon>Metazoa</taxon>
        <taxon>Ecdysozoa</taxon>
        <taxon>Nematoda</taxon>
        <taxon>Chromadorea</taxon>
        <taxon>Rhabditida</taxon>
        <taxon>Tylenchina</taxon>
        <taxon>Tylenchomorpha</taxon>
        <taxon>Sphaerularioidea</taxon>
        <taxon>Anguinidae</taxon>
        <taxon>Anguininae</taxon>
        <taxon>Ditylenchus</taxon>
    </lineage>
</organism>
<dbReference type="GO" id="GO:0016020">
    <property type="term" value="C:membrane"/>
    <property type="evidence" value="ECO:0007669"/>
    <property type="project" value="InterPro"/>
</dbReference>
<dbReference type="PANTHER" id="PTHR45679:SF6">
    <property type="entry name" value="ER DEGRADATION-ENHANCING ALPHA-MANNOSIDASE-LIKE PROTEIN 2"/>
    <property type="match status" value="1"/>
</dbReference>
<keyword evidence="5" id="KW-0378">Hydrolase</keyword>
<dbReference type="InterPro" id="IPR012341">
    <property type="entry name" value="6hp_glycosidase-like_sf"/>
</dbReference>
<accession>A0A915DPG7</accession>
<dbReference type="GO" id="GO:0005509">
    <property type="term" value="F:calcium ion binding"/>
    <property type="evidence" value="ECO:0007669"/>
    <property type="project" value="InterPro"/>
</dbReference>
<keyword evidence="7" id="KW-1185">Reference proteome</keyword>
<dbReference type="PRINTS" id="PR00747">
    <property type="entry name" value="GLYHDRLASE47"/>
</dbReference>
<name>A0A915DPG7_9BILA</name>
<comment type="subcellular location">
    <subcellularLocation>
        <location evidence="1">Endoplasmic reticulum</location>
    </subcellularLocation>
</comment>
<keyword evidence="4" id="KW-0325">Glycoprotein</keyword>
<dbReference type="GO" id="GO:0044322">
    <property type="term" value="C:endoplasmic reticulum quality control compartment"/>
    <property type="evidence" value="ECO:0007669"/>
    <property type="project" value="GOC"/>
</dbReference>
<feature type="chain" id="PRO_5037771426" description="alpha-1,2-Mannosidase" evidence="6">
    <location>
        <begin position="28"/>
        <end position="283"/>
    </location>
</feature>
<evidence type="ECO:0000313" key="7">
    <source>
        <dbReference type="Proteomes" id="UP000887574"/>
    </source>
</evidence>
<dbReference type="InterPro" id="IPR044674">
    <property type="entry name" value="EDEM1/2/3"/>
</dbReference>
<dbReference type="GO" id="GO:1904380">
    <property type="term" value="P:endoplasmic reticulum mannose trimming"/>
    <property type="evidence" value="ECO:0007669"/>
    <property type="project" value="InterPro"/>
</dbReference>
<evidence type="ECO:0000256" key="3">
    <source>
        <dbReference type="ARBA" id="ARBA00022824"/>
    </source>
</evidence>